<keyword evidence="3" id="KW-1185">Reference proteome</keyword>
<evidence type="ECO:0000256" key="1">
    <source>
        <dbReference type="SAM" id="Phobius"/>
    </source>
</evidence>
<keyword evidence="1" id="KW-0812">Transmembrane</keyword>
<sequence length="156" mass="16014">MMEELARVVAIEPQGWVQLEVELKSACGHCSASDNCGTSAVAKAFAPKHQRFSIHTDVTCQAGDMVRLGLPESVLLKAAALVYLLPLAGLLTGAFVGNGLGELTSLGSDGAAIALGLLAGVGSWRLGKSLAKKLEAGSQPVILARLGPCLSPDPHS</sequence>
<name>A0ABX7R4K7_9GAMM</name>
<dbReference type="PANTHER" id="PTHR35867">
    <property type="entry name" value="PROTEIN RSEC"/>
    <property type="match status" value="1"/>
</dbReference>
<feature type="transmembrane region" description="Helical" evidence="1">
    <location>
        <begin position="74"/>
        <end position="97"/>
    </location>
</feature>
<keyword evidence="1" id="KW-0472">Membrane</keyword>
<dbReference type="EMBL" id="CP071502">
    <property type="protein sequence ID" value="QSX38038.1"/>
    <property type="molecule type" value="Genomic_DNA"/>
</dbReference>
<dbReference type="InterPro" id="IPR026268">
    <property type="entry name" value="RseC"/>
</dbReference>
<evidence type="ECO:0000313" key="3">
    <source>
        <dbReference type="Proteomes" id="UP000663207"/>
    </source>
</evidence>
<feature type="transmembrane region" description="Helical" evidence="1">
    <location>
        <begin position="103"/>
        <end position="124"/>
    </location>
</feature>
<protein>
    <submittedName>
        <fullName evidence="2">SoxR reducing system RseC family protein</fullName>
    </submittedName>
</protein>
<proteinExistence type="predicted"/>
<keyword evidence="1" id="KW-1133">Transmembrane helix</keyword>
<organism evidence="2 3">
    <name type="scientific">Shewanella sedimentimangrovi</name>
    <dbReference type="NCBI Taxonomy" id="2814293"/>
    <lineage>
        <taxon>Bacteria</taxon>
        <taxon>Pseudomonadati</taxon>
        <taxon>Pseudomonadota</taxon>
        <taxon>Gammaproteobacteria</taxon>
        <taxon>Alteromonadales</taxon>
        <taxon>Shewanellaceae</taxon>
        <taxon>Shewanella</taxon>
    </lineage>
</organism>
<dbReference type="PIRSF" id="PIRSF004923">
    <property type="entry name" value="RseC"/>
    <property type="match status" value="1"/>
</dbReference>
<accession>A0ABX7R4K7</accession>
<dbReference type="RefSeq" id="WP_207381185.1">
    <property type="nucleotide sequence ID" value="NZ_CP071502.1"/>
</dbReference>
<dbReference type="PANTHER" id="PTHR35867:SF1">
    <property type="entry name" value="PROTEIN RSEC"/>
    <property type="match status" value="1"/>
</dbReference>
<reference evidence="2 3" key="1">
    <citation type="submission" date="2021-03" db="EMBL/GenBank/DDBJ databases">
        <title>Novel species identification of genus Shewanella.</title>
        <authorList>
            <person name="Liu G."/>
            <person name="Zhang Q."/>
        </authorList>
    </citation>
    <scope>NUCLEOTIDE SEQUENCE [LARGE SCALE GENOMIC DNA]</scope>
    <source>
        <strain evidence="2 3">FJAT-52962</strain>
    </source>
</reference>
<dbReference type="Pfam" id="PF04246">
    <property type="entry name" value="RseC_MucC"/>
    <property type="match status" value="1"/>
</dbReference>
<dbReference type="Proteomes" id="UP000663207">
    <property type="component" value="Chromosome"/>
</dbReference>
<gene>
    <name evidence="2" type="ORF">JYB85_04165</name>
</gene>
<evidence type="ECO:0000313" key="2">
    <source>
        <dbReference type="EMBL" id="QSX38038.1"/>
    </source>
</evidence>
<dbReference type="InterPro" id="IPR007359">
    <property type="entry name" value="SigmaE_reg_RseC_MucC"/>
</dbReference>